<dbReference type="Gene3D" id="1.10.287.110">
    <property type="entry name" value="DnaJ domain"/>
    <property type="match status" value="1"/>
</dbReference>
<protein>
    <recommendedName>
        <fullName evidence="2">J domain-containing protein</fullName>
    </recommendedName>
</protein>
<dbReference type="CDD" id="cd06257">
    <property type="entry name" value="DnaJ"/>
    <property type="match status" value="1"/>
</dbReference>
<dbReference type="Pfam" id="PF00226">
    <property type="entry name" value="DnaJ"/>
    <property type="match status" value="1"/>
</dbReference>
<name>A0AAU9XJ05_9CNID</name>
<dbReference type="GO" id="GO:0005737">
    <property type="term" value="C:cytoplasm"/>
    <property type="evidence" value="ECO:0007669"/>
    <property type="project" value="TreeGrafter"/>
</dbReference>
<accession>A0AAU9XJ05</accession>
<gene>
    <name evidence="3" type="ORF">PMEA_00024591</name>
</gene>
<dbReference type="InterPro" id="IPR029827">
    <property type="entry name" value="JDP1-like"/>
</dbReference>
<reference evidence="3 4" key="1">
    <citation type="submission" date="2022-05" db="EMBL/GenBank/DDBJ databases">
        <authorList>
            <consortium name="Genoscope - CEA"/>
            <person name="William W."/>
        </authorList>
    </citation>
    <scope>NUCLEOTIDE SEQUENCE [LARGE SCALE GENOMIC DNA]</scope>
</reference>
<dbReference type="Proteomes" id="UP001159428">
    <property type="component" value="Unassembled WGS sequence"/>
</dbReference>
<comment type="caution">
    <text evidence="3">The sequence shown here is derived from an EMBL/GenBank/DDBJ whole genome shotgun (WGS) entry which is preliminary data.</text>
</comment>
<organism evidence="3 4">
    <name type="scientific">Pocillopora meandrina</name>
    <dbReference type="NCBI Taxonomy" id="46732"/>
    <lineage>
        <taxon>Eukaryota</taxon>
        <taxon>Metazoa</taxon>
        <taxon>Cnidaria</taxon>
        <taxon>Anthozoa</taxon>
        <taxon>Hexacorallia</taxon>
        <taxon>Scleractinia</taxon>
        <taxon>Astrocoeniina</taxon>
        <taxon>Pocilloporidae</taxon>
        <taxon>Pocillopora</taxon>
    </lineage>
</organism>
<dbReference type="InterPro" id="IPR036869">
    <property type="entry name" value="J_dom_sf"/>
</dbReference>
<dbReference type="PANTHER" id="PTHR44500:SF1">
    <property type="entry name" value="DNAJ HOMOLOG SUBFAMILY C MEMBER 12"/>
    <property type="match status" value="1"/>
</dbReference>
<keyword evidence="4" id="KW-1185">Reference proteome</keyword>
<dbReference type="EMBL" id="CALNXJ010000046">
    <property type="protein sequence ID" value="CAH3149942.1"/>
    <property type="molecule type" value="Genomic_DNA"/>
</dbReference>
<dbReference type="SUPFAM" id="SSF46565">
    <property type="entry name" value="Chaperone J-domain"/>
    <property type="match status" value="1"/>
</dbReference>
<dbReference type="PROSITE" id="PS50076">
    <property type="entry name" value="DNAJ_2"/>
    <property type="match status" value="1"/>
</dbReference>
<evidence type="ECO:0000259" key="2">
    <source>
        <dbReference type="PROSITE" id="PS50076"/>
    </source>
</evidence>
<evidence type="ECO:0000256" key="1">
    <source>
        <dbReference type="ARBA" id="ARBA00023186"/>
    </source>
</evidence>
<dbReference type="SMART" id="SM00271">
    <property type="entry name" value="DnaJ"/>
    <property type="match status" value="1"/>
</dbReference>
<keyword evidence="1" id="KW-0143">Chaperone</keyword>
<dbReference type="AlphaFoldDB" id="A0AAU9XJ05"/>
<evidence type="ECO:0000313" key="4">
    <source>
        <dbReference type="Proteomes" id="UP001159428"/>
    </source>
</evidence>
<dbReference type="InterPro" id="IPR001623">
    <property type="entry name" value="DnaJ_domain"/>
</dbReference>
<dbReference type="PANTHER" id="PTHR44500">
    <property type="entry name" value="DNAJ HOMOLOG SUBFAMILY C MEMBER 12"/>
    <property type="match status" value="1"/>
</dbReference>
<sequence>MEDFFDVLMKKIKEDDFYTLIGCDELATAEQIKTEFRQKVKLLHPDKNPGDENTAKLFQRLQNARNILCDEESRKKYDFWRKSGIAVPYDQWIELSGAAHSSLHWAAKPRKELMLDYGKVEENPLDEFFDGNLKAKHLVSPSDDIFKVTKLHKRHRWGSKQGRHISKFRRYEI</sequence>
<proteinExistence type="predicted"/>
<evidence type="ECO:0000313" key="3">
    <source>
        <dbReference type="EMBL" id="CAH3149942.1"/>
    </source>
</evidence>
<dbReference type="PRINTS" id="PR00625">
    <property type="entry name" value="JDOMAIN"/>
</dbReference>
<feature type="domain" description="J" evidence="2">
    <location>
        <begin position="16"/>
        <end position="81"/>
    </location>
</feature>